<evidence type="ECO:0000256" key="1">
    <source>
        <dbReference type="SAM" id="MobiDB-lite"/>
    </source>
</evidence>
<protein>
    <submittedName>
        <fullName evidence="2">DUF1788 domain-containing protein</fullName>
    </submittedName>
</protein>
<proteinExistence type="predicted"/>
<gene>
    <name evidence="2" type="ORF">IAD17_05000</name>
</gene>
<reference evidence="2" key="1">
    <citation type="submission" date="2020-10" db="EMBL/GenBank/DDBJ databases">
        <authorList>
            <person name="Gilroy R."/>
        </authorList>
    </citation>
    <scope>NUCLEOTIDE SEQUENCE</scope>
    <source>
        <strain evidence="2">ChiHjej12B11-29160</strain>
    </source>
</reference>
<sequence>MPRTSSTLHGKVSNTSQTHVGFTNSSSTKMGAGSGLTLQERLDGIAKRISSQEFLENKGLGNEVGIHVFAYDPHYEWQVRAAVANLMHASVTGKLPCCIHERNLWEAVLEVCRQKRILDKIDALEHKRGSKALQKSLQPIVTPEALVASMNWQPHEHGRDVLFITGVGQAYPFVRAHQILENGQHVFDDIPVVLFYPGTYNDRELALFGRHDQASNYYRAFSLI</sequence>
<evidence type="ECO:0000313" key="2">
    <source>
        <dbReference type="EMBL" id="HIU24259.1"/>
    </source>
</evidence>
<feature type="compositionally biased region" description="Polar residues" evidence="1">
    <location>
        <begin position="1"/>
        <end position="29"/>
    </location>
</feature>
<dbReference type="InterPro" id="IPR014858">
    <property type="entry name" value="BrxB"/>
</dbReference>
<dbReference type="Proteomes" id="UP000824078">
    <property type="component" value="Unassembled WGS sequence"/>
</dbReference>
<dbReference type="EMBL" id="DVMQ01000016">
    <property type="protein sequence ID" value="HIU24259.1"/>
    <property type="molecule type" value="Genomic_DNA"/>
</dbReference>
<dbReference type="Pfam" id="PF08747">
    <property type="entry name" value="BrxB"/>
    <property type="match status" value="1"/>
</dbReference>
<feature type="region of interest" description="Disordered" evidence="1">
    <location>
        <begin position="1"/>
        <end position="33"/>
    </location>
</feature>
<evidence type="ECO:0000313" key="3">
    <source>
        <dbReference type="Proteomes" id="UP000824078"/>
    </source>
</evidence>
<organism evidence="2 3">
    <name type="scientific">Candidatus Coprovicinus avistercoris</name>
    <dbReference type="NCBI Taxonomy" id="2840754"/>
    <lineage>
        <taxon>Bacteria</taxon>
        <taxon>Bacillati</taxon>
        <taxon>Actinomycetota</taxon>
        <taxon>Coriobacteriia</taxon>
        <taxon>Coriobacteriales</taxon>
        <taxon>Coriobacteriaceae</taxon>
        <taxon>Coriobacteriaceae incertae sedis</taxon>
        <taxon>Candidatus Coprovicinus</taxon>
    </lineage>
</organism>
<accession>A0A9D1HXD5</accession>
<name>A0A9D1HXD5_9ACTN</name>
<comment type="caution">
    <text evidence="2">The sequence shown here is derived from an EMBL/GenBank/DDBJ whole genome shotgun (WGS) entry which is preliminary data.</text>
</comment>
<dbReference type="AlphaFoldDB" id="A0A9D1HXD5"/>
<reference evidence="2" key="2">
    <citation type="journal article" date="2021" name="PeerJ">
        <title>Extensive microbial diversity within the chicken gut microbiome revealed by metagenomics and culture.</title>
        <authorList>
            <person name="Gilroy R."/>
            <person name="Ravi A."/>
            <person name="Getino M."/>
            <person name="Pursley I."/>
            <person name="Horton D.L."/>
            <person name="Alikhan N.F."/>
            <person name="Baker D."/>
            <person name="Gharbi K."/>
            <person name="Hall N."/>
            <person name="Watson M."/>
            <person name="Adriaenssens E.M."/>
            <person name="Foster-Nyarko E."/>
            <person name="Jarju S."/>
            <person name="Secka A."/>
            <person name="Antonio M."/>
            <person name="Oren A."/>
            <person name="Chaudhuri R.R."/>
            <person name="La Ragione R."/>
            <person name="Hildebrand F."/>
            <person name="Pallen M.J."/>
        </authorList>
    </citation>
    <scope>NUCLEOTIDE SEQUENCE</scope>
    <source>
        <strain evidence="2">ChiHjej12B11-29160</strain>
    </source>
</reference>